<evidence type="ECO:0000256" key="4">
    <source>
        <dbReference type="ARBA" id="ARBA00023125"/>
    </source>
</evidence>
<feature type="domain" description="HTH gntR-type" evidence="6">
    <location>
        <begin position="5"/>
        <end position="73"/>
    </location>
</feature>
<dbReference type="InterPro" id="IPR015424">
    <property type="entry name" value="PyrdxlP-dep_Trfase"/>
</dbReference>
<comment type="caution">
    <text evidence="7">The sequence shown here is derived from an EMBL/GenBank/DDBJ whole genome shotgun (WGS) entry which is preliminary data.</text>
</comment>
<gene>
    <name evidence="7" type="ORF">N482_23515</name>
</gene>
<dbReference type="AlphaFoldDB" id="A0A167H6U1"/>
<dbReference type="OrthoDB" id="9804020at2"/>
<dbReference type="CDD" id="cd00609">
    <property type="entry name" value="AAT_like"/>
    <property type="match status" value="1"/>
</dbReference>
<sequence length="482" mass="53486">MHHGQFLYQQVIDVINEMITNELLSPGTKLPSLRKLAQQLSVSIPTVKQAYYHLEAQGRIYSKEKSGYFLSDSDKSALPKRCKLPVKPTEVNKQTLIEQVYDGIHSPHNAPFGIANPVSAMSNQQVLAKMMRQALKQAGSQILEYGAMDGLERLKRQIAQRYLHMGLTISTDDIVITNGAQEALAIALQCVTKPGEVVAIESPCYFGIIELIENLGLRALEIPVCPDDGLWLEDLEKALDEHAVSACICSTSINNPLGSVMPESRRKALLDILVSKNVTLIEDDVYGDLHFSKYRGKPAQYYASAGQVITCDSFSKTAAPSYRVGWMVAPGFVAQARRIKRALSCSSSLINQWVLADYLASGDYERHLRKLRLRLMDNKQKMLSCIRQFFPQDVRVSDPGGGCVVWLELGVGFDGGKLFSLAMAQGVSLTPGQLFSASERFQNCIRISYGLPWNEHVEAHLKKLGQLIAQMKSGEQQICARH</sequence>
<dbReference type="PROSITE" id="PS50949">
    <property type="entry name" value="HTH_GNTR"/>
    <property type="match status" value="1"/>
</dbReference>
<evidence type="ECO:0000256" key="1">
    <source>
        <dbReference type="ARBA" id="ARBA00005384"/>
    </source>
</evidence>
<dbReference type="EMBL" id="AUXT01000025">
    <property type="protein sequence ID" value="KZN57694.1"/>
    <property type="molecule type" value="Genomic_DNA"/>
</dbReference>
<dbReference type="PANTHER" id="PTHR46577">
    <property type="entry name" value="HTH-TYPE TRANSCRIPTIONAL REGULATORY PROTEIN GABR"/>
    <property type="match status" value="1"/>
</dbReference>
<keyword evidence="3" id="KW-0805">Transcription regulation</keyword>
<dbReference type="Pfam" id="PF00392">
    <property type="entry name" value="GntR"/>
    <property type="match status" value="1"/>
</dbReference>
<dbReference type="SUPFAM" id="SSF53383">
    <property type="entry name" value="PLP-dependent transferases"/>
    <property type="match status" value="1"/>
</dbReference>
<protein>
    <recommendedName>
        <fullName evidence="6">HTH gntR-type domain-containing protein</fullName>
    </recommendedName>
</protein>
<dbReference type="GO" id="GO:0003700">
    <property type="term" value="F:DNA-binding transcription factor activity"/>
    <property type="evidence" value="ECO:0007669"/>
    <property type="project" value="InterPro"/>
</dbReference>
<keyword evidence="2" id="KW-0663">Pyridoxal phosphate</keyword>
<dbReference type="PANTHER" id="PTHR46577:SF2">
    <property type="entry name" value="TRANSCRIPTIONAL REGULATORY PROTEIN"/>
    <property type="match status" value="1"/>
</dbReference>
<dbReference type="Pfam" id="PF00155">
    <property type="entry name" value="Aminotran_1_2"/>
    <property type="match status" value="1"/>
</dbReference>
<evidence type="ECO:0000256" key="2">
    <source>
        <dbReference type="ARBA" id="ARBA00022898"/>
    </source>
</evidence>
<dbReference type="GO" id="GO:0030170">
    <property type="term" value="F:pyridoxal phosphate binding"/>
    <property type="evidence" value="ECO:0007669"/>
    <property type="project" value="InterPro"/>
</dbReference>
<dbReference type="InterPro" id="IPR051446">
    <property type="entry name" value="HTH_trans_reg/aminotransferase"/>
</dbReference>
<dbReference type="Gene3D" id="3.90.1150.10">
    <property type="entry name" value="Aspartate Aminotransferase, domain 1"/>
    <property type="match status" value="1"/>
</dbReference>
<evidence type="ECO:0000259" key="6">
    <source>
        <dbReference type="PROSITE" id="PS50949"/>
    </source>
</evidence>
<dbReference type="Gene3D" id="3.40.640.10">
    <property type="entry name" value="Type I PLP-dependent aspartate aminotransferase-like (Major domain)"/>
    <property type="match status" value="1"/>
</dbReference>
<evidence type="ECO:0000313" key="8">
    <source>
        <dbReference type="Proteomes" id="UP000076587"/>
    </source>
</evidence>
<evidence type="ECO:0000256" key="5">
    <source>
        <dbReference type="ARBA" id="ARBA00023163"/>
    </source>
</evidence>
<dbReference type="InterPro" id="IPR036388">
    <property type="entry name" value="WH-like_DNA-bd_sf"/>
</dbReference>
<dbReference type="InterPro" id="IPR000524">
    <property type="entry name" value="Tscrpt_reg_HTH_GntR"/>
</dbReference>
<dbReference type="SUPFAM" id="SSF46785">
    <property type="entry name" value="Winged helix' DNA-binding domain"/>
    <property type="match status" value="1"/>
</dbReference>
<dbReference type="InterPro" id="IPR015421">
    <property type="entry name" value="PyrdxlP-dep_Trfase_major"/>
</dbReference>
<dbReference type="Proteomes" id="UP000076587">
    <property type="component" value="Unassembled WGS sequence"/>
</dbReference>
<evidence type="ECO:0000313" key="7">
    <source>
        <dbReference type="EMBL" id="KZN57694.1"/>
    </source>
</evidence>
<organism evidence="7 8">
    <name type="scientific">Pseudoalteromonas luteoviolacea NCIMB 1942</name>
    <dbReference type="NCBI Taxonomy" id="1365253"/>
    <lineage>
        <taxon>Bacteria</taxon>
        <taxon>Pseudomonadati</taxon>
        <taxon>Pseudomonadota</taxon>
        <taxon>Gammaproteobacteria</taxon>
        <taxon>Alteromonadales</taxon>
        <taxon>Pseudoalteromonadaceae</taxon>
        <taxon>Pseudoalteromonas</taxon>
    </lineage>
</organism>
<proteinExistence type="inferred from homology"/>
<keyword evidence="5" id="KW-0804">Transcription</keyword>
<dbReference type="InterPro" id="IPR015422">
    <property type="entry name" value="PyrdxlP-dep_Trfase_small"/>
</dbReference>
<accession>A0A167H6U1</accession>
<dbReference type="InterPro" id="IPR036390">
    <property type="entry name" value="WH_DNA-bd_sf"/>
</dbReference>
<dbReference type="RefSeq" id="WP_063375653.1">
    <property type="nucleotide sequence ID" value="NZ_AUXT01000025.1"/>
</dbReference>
<dbReference type="Gene3D" id="1.10.10.10">
    <property type="entry name" value="Winged helix-like DNA-binding domain superfamily/Winged helix DNA-binding domain"/>
    <property type="match status" value="1"/>
</dbReference>
<evidence type="ECO:0000256" key="3">
    <source>
        <dbReference type="ARBA" id="ARBA00023015"/>
    </source>
</evidence>
<comment type="similarity">
    <text evidence="1">In the C-terminal section; belongs to the class-I pyridoxal-phosphate-dependent aminotransferase family.</text>
</comment>
<dbReference type="CDD" id="cd07377">
    <property type="entry name" value="WHTH_GntR"/>
    <property type="match status" value="1"/>
</dbReference>
<dbReference type="PATRIC" id="fig|1365253.3.peg.643"/>
<reference evidence="7 8" key="1">
    <citation type="submission" date="2013-07" db="EMBL/GenBank/DDBJ databases">
        <title>Comparative Genomic and Metabolomic Analysis of Twelve Strains of Pseudoalteromonas luteoviolacea.</title>
        <authorList>
            <person name="Vynne N.G."/>
            <person name="Mansson M."/>
            <person name="Gram L."/>
        </authorList>
    </citation>
    <scope>NUCLEOTIDE SEQUENCE [LARGE SCALE GENOMIC DNA]</scope>
    <source>
        <strain evidence="7 8">NCIMB 1942</strain>
    </source>
</reference>
<dbReference type="InterPro" id="IPR004839">
    <property type="entry name" value="Aminotransferase_I/II_large"/>
</dbReference>
<dbReference type="SMART" id="SM00345">
    <property type="entry name" value="HTH_GNTR"/>
    <property type="match status" value="1"/>
</dbReference>
<dbReference type="GO" id="GO:0003677">
    <property type="term" value="F:DNA binding"/>
    <property type="evidence" value="ECO:0007669"/>
    <property type="project" value="UniProtKB-KW"/>
</dbReference>
<keyword evidence="4" id="KW-0238">DNA-binding</keyword>
<name>A0A167H6U1_9GAMM</name>